<name>A0A931H8S2_9BURK</name>
<dbReference type="CDD" id="cd03224">
    <property type="entry name" value="ABC_TM1139_LivF_branched"/>
    <property type="match status" value="1"/>
</dbReference>
<evidence type="ECO:0000256" key="1">
    <source>
        <dbReference type="ARBA" id="ARBA00005417"/>
    </source>
</evidence>
<evidence type="ECO:0000256" key="6">
    <source>
        <dbReference type="ARBA" id="ARBA00022970"/>
    </source>
</evidence>
<reference evidence="8" key="1">
    <citation type="submission" date="2020-11" db="EMBL/GenBank/DDBJ databases">
        <title>Bacterial whole genome sequence for Caenimonas sp. DR4.4.</title>
        <authorList>
            <person name="Le V."/>
            <person name="Ko S.-R."/>
            <person name="Ahn C.-Y."/>
            <person name="Oh H.-M."/>
        </authorList>
    </citation>
    <scope>NUCLEOTIDE SEQUENCE</scope>
    <source>
        <strain evidence="8">DR4.4</strain>
    </source>
</reference>
<dbReference type="SUPFAM" id="SSF52540">
    <property type="entry name" value="P-loop containing nucleoside triphosphate hydrolases"/>
    <property type="match status" value="1"/>
</dbReference>
<proteinExistence type="inferred from homology"/>
<evidence type="ECO:0000313" key="9">
    <source>
        <dbReference type="Proteomes" id="UP000651050"/>
    </source>
</evidence>
<dbReference type="PROSITE" id="PS50893">
    <property type="entry name" value="ABC_TRANSPORTER_2"/>
    <property type="match status" value="1"/>
</dbReference>
<organism evidence="8 9">
    <name type="scientific">Caenimonas aquaedulcis</name>
    <dbReference type="NCBI Taxonomy" id="2793270"/>
    <lineage>
        <taxon>Bacteria</taxon>
        <taxon>Pseudomonadati</taxon>
        <taxon>Pseudomonadota</taxon>
        <taxon>Betaproteobacteria</taxon>
        <taxon>Burkholderiales</taxon>
        <taxon>Comamonadaceae</taxon>
        <taxon>Caenimonas</taxon>
    </lineage>
</organism>
<dbReference type="EMBL" id="JADWYS010000001">
    <property type="protein sequence ID" value="MBG9390420.1"/>
    <property type="molecule type" value="Genomic_DNA"/>
</dbReference>
<keyword evidence="3" id="KW-1003">Cell membrane</keyword>
<dbReference type="InterPro" id="IPR017871">
    <property type="entry name" value="ABC_transporter-like_CS"/>
</dbReference>
<evidence type="ECO:0000256" key="3">
    <source>
        <dbReference type="ARBA" id="ARBA00022475"/>
    </source>
</evidence>
<dbReference type="PROSITE" id="PS00211">
    <property type="entry name" value="ABC_TRANSPORTER_1"/>
    <property type="match status" value="1"/>
</dbReference>
<evidence type="ECO:0000256" key="5">
    <source>
        <dbReference type="ARBA" id="ARBA00022840"/>
    </source>
</evidence>
<protein>
    <submittedName>
        <fullName evidence="8">ABC transporter ATP-binding protein</fullName>
    </submittedName>
</protein>
<evidence type="ECO:0000256" key="4">
    <source>
        <dbReference type="ARBA" id="ARBA00022741"/>
    </source>
</evidence>
<keyword evidence="5 8" id="KW-0067">ATP-binding</keyword>
<dbReference type="PANTHER" id="PTHR43820">
    <property type="entry name" value="HIGH-AFFINITY BRANCHED-CHAIN AMINO ACID TRANSPORT ATP-BINDING PROTEIN LIVF"/>
    <property type="match status" value="1"/>
</dbReference>
<keyword evidence="2" id="KW-0813">Transport</keyword>
<dbReference type="RefSeq" id="WP_196988160.1">
    <property type="nucleotide sequence ID" value="NZ_JADWYS010000001.1"/>
</dbReference>
<keyword evidence="6" id="KW-0029">Amino-acid transport</keyword>
<dbReference type="Pfam" id="PF00005">
    <property type="entry name" value="ABC_tran"/>
    <property type="match status" value="1"/>
</dbReference>
<dbReference type="Gene3D" id="3.40.50.300">
    <property type="entry name" value="P-loop containing nucleotide triphosphate hydrolases"/>
    <property type="match status" value="1"/>
</dbReference>
<dbReference type="GO" id="GO:0015658">
    <property type="term" value="F:branched-chain amino acid transmembrane transporter activity"/>
    <property type="evidence" value="ECO:0007669"/>
    <property type="project" value="TreeGrafter"/>
</dbReference>
<dbReference type="InterPro" id="IPR003439">
    <property type="entry name" value="ABC_transporter-like_ATP-bd"/>
</dbReference>
<dbReference type="GO" id="GO:0015807">
    <property type="term" value="P:L-amino acid transport"/>
    <property type="evidence" value="ECO:0007669"/>
    <property type="project" value="TreeGrafter"/>
</dbReference>
<keyword evidence="4" id="KW-0547">Nucleotide-binding</keyword>
<keyword evidence="9" id="KW-1185">Reference proteome</keyword>
<accession>A0A931H8S2</accession>
<dbReference type="InterPro" id="IPR003593">
    <property type="entry name" value="AAA+_ATPase"/>
</dbReference>
<dbReference type="InterPro" id="IPR027417">
    <property type="entry name" value="P-loop_NTPase"/>
</dbReference>
<dbReference type="Proteomes" id="UP000651050">
    <property type="component" value="Unassembled WGS sequence"/>
</dbReference>
<dbReference type="GO" id="GO:0016887">
    <property type="term" value="F:ATP hydrolysis activity"/>
    <property type="evidence" value="ECO:0007669"/>
    <property type="project" value="InterPro"/>
</dbReference>
<dbReference type="GO" id="GO:0005524">
    <property type="term" value="F:ATP binding"/>
    <property type="evidence" value="ECO:0007669"/>
    <property type="project" value="UniProtKB-KW"/>
</dbReference>
<dbReference type="InterPro" id="IPR052156">
    <property type="entry name" value="BCAA_Transport_ATP-bd_LivF"/>
</dbReference>
<feature type="domain" description="ABC transporter" evidence="7">
    <location>
        <begin position="2"/>
        <end position="234"/>
    </location>
</feature>
<comment type="caution">
    <text evidence="8">The sequence shown here is derived from an EMBL/GenBank/DDBJ whole genome shotgun (WGS) entry which is preliminary data.</text>
</comment>
<dbReference type="SMART" id="SM00382">
    <property type="entry name" value="AAA"/>
    <property type="match status" value="1"/>
</dbReference>
<evidence type="ECO:0000256" key="2">
    <source>
        <dbReference type="ARBA" id="ARBA00022448"/>
    </source>
</evidence>
<gene>
    <name evidence="8" type="ORF">I5803_20490</name>
</gene>
<evidence type="ECO:0000259" key="7">
    <source>
        <dbReference type="PROSITE" id="PS50893"/>
    </source>
</evidence>
<comment type="similarity">
    <text evidence="1">Belongs to the ABC transporter superfamily.</text>
</comment>
<evidence type="ECO:0000313" key="8">
    <source>
        <dbReference type="EMBL" id="MBG9390420.1"/>
    </source>
</evidence>
<dbReference type="AlphaFoldDB" id="A0A931H8S2"/>
<keyword evidence="3" id="KW-0472">Membrane</keyword>
<dbReference type="PANTHER" id="PTHR43820:SF4">
    <property type="entry name" value="HIGH-AFFINITY BRANCHED-CHAIN AMINO ACID TRANSPORT ATP-BINDING PROTEIN LIVF"/>
    <property type="match status" value="1"/>
</dbReference>
<sequence>MLELRQLSIAYGQARAVWDVSLHVAPGELLCIVGPNGAGKTTLVNAIAGIHRPLSGSIAMEGRDITTLAPHRFCEAGIALVPEGRRLFTGMTVAENLDVGSFLPAAKAKRGETLQEVLALFPALKEKLPSPAGELSGGQQQMVAIARALMARPRLLLLDEPSLGLSPLVVNAMFEAIQRISERGITIVLVEQNVSMAMRIAHRACVLELGRIVAEGEPDELMKRPEIRQAYLGI</sequence>